<dbReference type="EMBL" id="KZ820024">
    <property type="protein sequence ID" value="PWN49637.1"/>
    <property type="molecule type" value="Genomic_DNA"/>
</dbReference>
<reference evidence="1 2" key="1">
    <citation type="journal article" date="2018" name="Mol. Biol. Evol.">
        <title>Broad Genomic Sampling Reveals a Smut Pathogenic Ancestry of the Fungal Clade Ustilaginomycotina.</title>
        <authorList>
            <person name="Kijpornyongpan T."/>
            <person name="Mondo S.J."/>
            <person name="Barry K."/>
            <person name="Sandor L."/>
            <person name="Lee J."/>
            <person name="Lipzen A."/>
            <person name="Pangilinan J."/>
            <person name="LaButti K."/>
            <person name="Hainaut M."/>
            <person name="Henrissat B."/>
            <person name="Grigoriev I.V."/>
            <person name="Spatafora J.W."/>
            <person name="Aime M.C."/>
        </authorList>
    </citation>
    <scope>NUCLEOTIDE SEQUENCE [LARGE SCALE GENOMIC DNA]</scope>
    <source>
        <strain evidence="1 2">SA 807</strain>
    </source>
</reference>
<organism evidence="1 2">
    <name type="scientific">Violaceomyces palustris</name>
    <dbReference type="NCBI Taxonomy" id="1673888"/>
    <lineage>
        <taxon>Eukaryota</taxon>
        <taxon>Fungi</taxon>
        <taxon>Dikarya</taxon>
        <taxon>Basidiomycota</taxon>
        <taxon>Ustilaginomycotina</taxon>
        <taxon>Ustilaginomycetes</taxon>
        <taxon>Violaceomycetales</taxon>
        <taxon>Violaceomycetaceae</taxon>
        <taxon>Violaceomyces</taxon>
    </lineage>
</organism>
<sequence length="272" mass="30448">MGEGRKEKKRNDISLEPGTSGATREKRRGNSGWTESSRASSKRWASENSKIDQNGREGERKGFARVKGMQGEREREKAHNGFGRCSPGKGEGKKTREEPTREMEPDPRQARFRRAPLLAPSAPSRCRMQSSSFSSSLLVGISASACAWMWMALGVVDQDERAVTGDGEYIHFQKTDRGGAGRLNEGEEEEEEEKEEEEKDPHISGRLPRPTPSPDRRRLGDLADPILRRATPPSLRRGVCLAGDDRFRGLVVLDLLWTTTPLFGRRCRSLDL</sequence>
<gene>
    <name evidence="1" type="ORF">IE53DRAFT_135061</name>
</gene>
<accession>A0ACD0NUX5</accession>
<keyword evidence="2" id="KW-1185">Reference proteome</keyword>
<proteinExistence type="predicted"/>
<protein>
    <submittedName>
        <fullName evidence="1">Uncharacterized protein</fullName>
    </submittedName>
</protein>
<evidence type="ECO:0000313" key="1">
    <source>
        <dbReference type="EMBL" id="PWN49637.1"/>
    </source>
</evidence>
<name>A0ACD0NUX5_9BASI</name>
<dbReference type="Proteomes" id="UP000245626">
    <property type="component" value="Unassembled WGS sequence"/>
</dbReference>
<evidence type="ECO:0000313" key="2">
    <source>
        <dbReference type="Proteomes" id="UP000245626"/>
    </source>
</evidence>